<accession>A0A915IM69</accession>
<feature type="coiled-coil region" evidence="1">
    <location>
        <begin position="557"/>
        <end position="584"/>
    </location>
</feature>
<keyword evidence="1" id="KW-0175">Coiled coil</keyword>
<evidence type="ECO:0000256" key="1">
    <source>
        <dbReference type="SAM" id="Coils"/>
    </source>
</evidence>
<proteinExistence type="predicted"/>
<dbReference type="WBParaSite" id="nRc.2.0.1.t14905-RA">
    <property type="protein sequence ID" value="nRc.2.0.1.t14905-RA"/>
    <property type="gene ID" value="nRc.2.0.1.g14905"/>
</dbReference>
<protein>
    <submittedName>
        <fullName evidence="3">Uncharacterized protein</fullName>
    </submittedName>
</protein>
<sequence length="592" mass="68170">MLEKSVQEADYVQKGLNNEHSVVPGAKPSFMHGLLSASMPDHYYNEALQFASKWKEFLIQVPSSLIFIPPIDPSDSKRIVLDYREFKTISDDYLMASRIGPQIELHLWQHSVEMGGQWTLQTEVIKWCSANIISNLVKEIKSFKPNGNLEVLEAKKKSYFDLLNIRRDLRKYFLFGEFITSLEQKFHINAQNTEAGTRLEAILMDHDETKVLLTFDANGPIVAHQDLQSIVHRRDSDVIGINFGREGELMFTISLNYATRAYAGFDTIFPTKMNRLFNEISFTDNSKIKQLPLLFRIVMDDLLKAIRVDGETGQVSYHEDNTMDMTIRKHQVQVSRVMPRQEQIGTDYRLFSAMDEKHAVGKEELKQKMSWSSVATLALPEIVMAIVNHLTMEKRPEVDDYHCINAFGVNRVNSSSSDATIFLLHNGIDKVIGFQDSPNVIILGDGKKEIKGGQKDDHFVMIGNHAHGFLDGVPVNNVDGVGETEVGIVTIIDDVAVLEKQEANRVILTFIEFYIYKQKYETLVLIFKNRSISLNARLLEHFYRVDISLMWRRMDERLDLVEEEEKEEKELNEYRNTMDKLEHFVFYKLLLD</sequence>
<organism evidence="2 3">
    <name type="scientific">Romanomermis culicivorax</name>
    <name type="common">Nematode worm</name>
    <dbReference type="NCBI Taxonomy" id="13658"/>
    <lineage>
        <taxon>Eukaryota</taxon>
        <taxon>Metazoa</taxon>
        <taxon>Ecdysozoa</taxon>
        <taxon>Nematoda</taxon>
        <taxon>Enoplea</taxon>
        <taxon>Dorylaimia</taxon>
        <taxon>Mermithida</taxon>
        <taxon>Mermithoidea</taxon>
        <taxon>Mermithidae</taxon>
        <taxon>Romanomermis</taxon>
    </lineage>
</organism>
<evidence type="ECO:0000313" key="3">
    <source>
        <dbReference type="WBParaSite" id="nRc.2.0.1.t14905-RA"/>
    </source>
</evidence>
<keyword evidence="2" id="KW-1185">Reference proteome</keyword>
<reference evidence="3" key="1">
    <citation type="submission" date="2022-11" db="UniProtKB">
        <authorList>
            <consortium name="WormBaseParasite"/>
        </authorList>
    </citation>
    <scope>IDENTIFICATION</scope>
</reference>
<dbReference type="Proteomes" id="UP000887565">
    <property type="component" value="Unplaced"/>
</dbReference>
<name>A0A915IM69_ROMCU</name>
<evidence type="ECO:0000313" key="2">
    <source>
        <dbReference type="Proteomes" id="UP000887565"/>
    </source>
</evidence>
<dbReference type="AlphaFoldDB" id="A0A915IM69"/>